<organism evidence="2 3">
    <name type="scientific">Toxoplasma gondii FOU</name>
    <dbReference type="NCBI Taxonomy" id="943167"/>
    <lineage>
        <taxon>Eukaryota</taxon>
        <taxon>Sar</taxon>
        <taxon>Alveolata</taxon>
        <taxon>Apicomplexa</taxon>
        <taxon>Conoidasida</taxon>
        <taxon>Coccidia</taxon>
        <taxon>Eucoccidiorida</taxon>
        <taxon>Eimeriorina</taxon>
        <taxon>Sarcocystidae</taxon>
        <taxon>Toxoplasma</taxon>
    </lineage>
</organism>
<dbReference type="OrthoDB" id="10441934at2759"/>
<protein>
    <submittedName>
        <fullName evidence="2">Uncharacterized protein</fullName>
    </submittedName>
</protein>
<feature type="compositionally biased region" description="Polar residues" evidence="1">
    <location>
        <begin position="49"/>
        <end position="60"/>
    </location>
</feature>
<gene>
    <name evidence="2" type="ORF">TGFOU_285820</name>
</gene>
<dbReference type="AlphaFoldDB" id="A0A086LDL9"/>
<dbReference type="VEuPathDB" id="ToxoDB:TGFOU_285820"/>
<comment type="caution">
    <text evidence="2">The sequence shown here is derived from an EMBL/GenBank/DDBJ whole genome shotgun (WGS) entry which is preliminary data.</text>
</comment>
<accession>A0A086LDL9</accession>
<evidence type="ECO:0000313" key="3">
    <source>
        <dbReference type="Proteomes" id="UP000028838"/>
    </source>
</evidence>
<dbReference type="Proteomes" id="UP000028838">
    <property type="component" value="Unassembled WGS sequence"/>
</dbReference>
<proteinExistence type="predicted"/>
<evidence type="ECO:0000256" key="1">
    <source>
        <dbReference type="SAM" id="MobiDB-lite"/>
    </source>
</evidence>
<evidence type="ECO:0000313" key="2">
    <source>
        <dbReference type="EMBL" id="KFG54737.1"/>
    </source>
</evidence>
<dbReference type="EMBL" id="AEYH02000478">
    <property type="protein sequence ID" value="KFG54737.1"/>
    <property type="molecule type" value="Genomic_DNA"/>
</dbReference>
<reference evidence="2 3" key="1">
    <citation type="submission" date="2014-07" db="EMBL/GenBank/DDBJ databases">
        <authorList>
            <person name="Sibley D."/>
            <person name="Venepally P."/>
            <person name="Karamycheva S."/>
            <person name="Hadjithomas M."/>
            <person name="Khan A."/>
            <person name="Brunk B."/>
            <person name="Roos D."/>
            <person name="Caler E."/>
            <person name="Lorenzi H."/>
        </authorList>
    </citation>
    <scope>NUCLEOTIDE SEQUENCE [LARGE SCALE GENOMIC DNA]</scope>
    <source>
        <strain evidence="2 3">FOU</strain>
    </source>
</reference>
<feature type="region of interest" description="Disordered" evidence="1">
    <location>
        <begin position="1"/>
        <end position="66"/>
    </location>
</feature>
<name>A0A086LDL9_TOXGO</name>
<sequence length="161" mass="19067">MHRKEYLNAAKKGARRTKPSERGQFRSKRTKERQRSSSPKQNDDKVGRVTQSCMTPSPRQAQARPEKCTFFWRKQPVQTPYQLRHQHKETNDVGNKKFRLNRPAKHLMFAQILRHRERSIEVRPDKRSSRWRLFPGRPAGKIGFPPLFPVRRSFGVSFSNE</sequence>